<dbReference type="InterPro" id="IPR023401">
    <property type="entry name" value="ODC_N"/>
</dbReference>
<evidence type="ECO:0000313" key="2">
    <source>
        <dbReference type="Proteomes" id="UP001501237"/>
    </source>
</evidence>
<dbReference type="PIRSF" id="PIRSF001439">
    <property type="entry name" value="CryM"/>
    <property type="match status" value="1"/>
</dbReference>
<sequence>MSTLVLDAAATAAGLDPAAVAEAVGKALVEIARDTVSVPPRVAAFAPAGLVGAMPGHVPGVGLAAKLVSVFGDPERPGRSTHRGIVALFDEDDGRVLALMDGGAITAVRTAAVATVALRALAGTPERIAIVGTGVQAAAQADLLAALLPGVPVVVGGRARGRAEAVAARCPGAVAAGVEEAVRGAGAVLCCTGATEPVVRPEWLAGGVHLGSVGGSHGPEIDPAVVGAGTLFVEWRGAVTEPPPAGAHELQGLDPARATLLGSVLDGRRPGRTSAAETTVFKSTGHAALDVAAAAVVHAHARARGLGVEVAF</sequence>
<dbReference type="Gene3D" id="3.30.1780.10">
    <property type="entry name" value="ornithine cyclodeaminase, domain 1"/>
    <property type="match status" value="1"/>
</dbReference>
<dbReference type="InterPro" id="IPR003462">
    <property type="entry name" value="ODC_Mu_crystall"/>
</dbReference>
<keyword evidence="2" id="KW-1185">Reference proteome</keyword>
<accession>A0ABP6QKK6</accession>
<evidence type="ECO:0000313" key="1">
    <source>
        <dbReference type="EMBL" id="GAA3237998.1"/>
    </source>
</evidence>
<dbReference type="Gene3D" id="3.40.50.720">
    <property type="entry name" value="NAD(P)-binding Rossmann-like Domain"/>
    <property type="match status" value="1"/>
</dbReference>
<dbReference type="Proteomes" id="UP001501237">
    <property type="component" value="Unassembled WGS sequence"/>
</dbReference>
<dbReference type="RefSeq" id="WP_344837983.1">
    <property type="nucleotide sequence ID" value="NZ_BAAAUV010000034.1"/>
</dbReference>
<proteinExistence type="predicted"/>
<evidence type="ECO:0008006" key="3">
    <source>
        <dbReference type="Google" id="ProtNLM"/>
    </source>
</evidence>
<dbReference type="EMBL" id="BAAAUV010000034">
    <property type="protein sequence ID" value="GAA3237998.1"/>
    <property type="molecule type" value="Genomic_DNA"/>
</dbReference>
<organism evidence="1 2">
    <name type="scientific">Actinocorallia longicatena</name>
    <dbReference type="NCBI Taxonomy" id="111803"/>
    <lineage>
        <taxon>Bacteria</taxon>
        <taxon>Bacillati</taxon>
        <taxon>Actinomycetota</taxon>
        <taxon>Actinomycetes</taxon>
        <taxon>Streptosporangiales</taxon>
        <taxon>Thermomonosporaceae</taxon>
        <taxon>Actinocorallia</taxon>
    </lineage>
</organism>
<dbReference type="PANTHER" id="PTHR13812">
    <property type="entry name" value="KETIMINE REDUCTASE MU-CRYSTALLIN"/>
    <property type="match status" value="1"/>
</dbReference>
<dbReference type="SUPFAM" id="SSF51735">
    <property type="entry name" value="NAD(P)-binding Rossmann-fold domains"/>
    <property type="match status" value="1"/>
</dbReference>
<dbReference type="InterPro" id="IPR036291">
    <property type="entry name" value="NAD(P)-bd_dom_sf"/>
</dbReference>
<reference evidence="2" key="1">
    <citation type="journal article" date="2019" name="Int. J. Syst. Evol. Microbiol.">
        <title>The Global Catalogue of Microorganisms (GCM) 10K type strain sequencing project: providing services to taxonomists for standard genome sequencing and annotation.</title>
        <authorList>
            <consortium name="The Broad Institute Genomics Platform"/>
            <consortium name="The Broad Institute Genome Sequencing Center for Infectious Disease"/>
            <person name="Wu L."/>
            <person name="Ma J."/>
        </authorList>
    </citation>
    <scope>NUCLEOTIDE SEQUENCE [LARGE SCALE GENOMIC DNA]</scope>
    <source>
        <strain evidence="2">JCM 9377</strain>
    </source>
</reference>
<name>A0ABP6QKK6_9ACTN</name>
<comment type="caution">
    <text evidence="1">The sequence shown here is derived from an EMBL/GenBank/DDBJ whole genome shotgun (WGS) entry which is preliminary data.</text>
</comment>
<dbReference type="PANTHER" id="PTHR13812:SF19">
    <property type="entry name" value="KETIMINE REDUCTASE MU-CRYSTALLIN"/>
    <property type="match status" value="1"/>
</dbReference>
<gene>
    <name evidence="1" type="ORF">GCM10010468_73280</name>
</gene>
<dbReference type="Pfam" id="PF02423">
    <property type="entry name" value="OCD_Mu_crystall"/>
    <property type="match status" value="1"/>
</dbReference>
<protein>
    <recommendedName>
        <fullName evidence="3">Ornithine cyclodeaminase</fullName>
    </recommendedName>
</protein>